<comment type="caution">
    <text evidence="2">The sequence shown here is derived from an EMBL/GenBank/DDBJ whole genome shotgun (WGS) entry which is preliminary data.</text>
</comment>
<accession>A0AB38E5T7</accession>
<proteinExistence type="predicted"/>
<keyword evidence="4" id="KW-1185">Reference proteome</keyword>
<evidence type="ECO:0000313" key="2">
    <source>
        <dbReference type="EMBL" id="SON92494.1"/>
    </source>
</evidence>
<sequence>MAVATASDWNEVFMRHRSFWVSDRLDGDRSVNTRLRNDRMHHAVLTFITAFGVVRVAS</sequence>
<protein>
    <recommendedName>
        <fullName evidence="5">Transposase</fullName>
    </recommendedName>
</protein>
<dbReference type="Proteomes" id="UP000234181">
    <property type="component" value="Unassembled WGS sequence"/>
</dbReference>
<dbReference type="Proteomes" id="UP000234166">
    <property type="component" value="Unassembled WGS sequence"/>
</dbReference>
<organism evidence="2 3">
    <name type="scientific">Xanthomonas campestris pv. phaseoli</name>
    <dbReference type="NCBI Taxonomy" id="317013"/>
    <lineage>
        <taxon>Bacteria</taxon>
        <taxon>Pseudomonadati</taxon>
        <taxon>Pseudomonadota</taxon>
        <taxon>Gammaproteobacteria</taxon>
        <taxon>Lysobacterales</taxon>
        <taxon>Lysobacteraceae</taxon>
        <taxon>Xanthomonas</taxon>
    </lineage>
</organism>
<reference evidence="3 4" key="1">
    <citation type="submission" date="2017-10" db="EMBL/GenBank/DDBJ databases">
        <authorList>
            <person name="Regsiter A."/>
            <person name="William W."/>
        </authorList>
    </citation>
    <scope>NUCLEOTIDE SEQUENCE [LARGE SCALE GENOMIC DNA]</scope>
    <source>
        <strain evidence="1 4">CFBP6984</strain>
        <strain evidence="2 3">CFBP7430</strain>
    </source>
</reference>
<dbReference type="AlphaFoldDB" id="A0AB38E5T7"/>
<evidence type="ECO:0000313" key="4">
    <source>
        <dbReference type="Proteomes" id="UP000234181"/>
    </source>
</evidence>
<evidence type="ECO:0000313" key="3">
    <source>
        <dbReference type="Proteomes" id="UP000234166"/>
    </source>
</evidence>
<name>A0AB38E5T7_XANCH</name>
<gene>
    <name evidence="1" type="ORF">XAP6984_810052</name>
    <name evidence="2" type="ORF">XAP7430_770052</name>
</gene>
<evidence type="ECO:0008006" key="5">
    <source>
        <dbReference type="Google" id="ProtNLM"/>
    </source>
</evidence>
<evidence type="ECO:0000313" key="1">
    <source>
        <dbReference type="EMBL" id="SON87673.1"/>
    </source>
</evidence>
<dbReference type="EMBL" id="OCYS01000135">
    <property type="protein sequence ID" value="SON92494.1"/>
    <property type="molecule type" value="Genomic_DNA"/>
</dbReference>
<dbReference type="EMBL" id="OCYT01000141">
    <property type="protein sequence ID" value="SON87673.1"/>
    <property type="molecule type" value="Genomic_DNA"/>
</dbReference>